<dbReference type="EMBL" id="LATL02000229">
    <property type="protein sequence ID" value="KKD39600.1"/>
    <property type="molecule type" value="Genomic_DNA"/>
</dbReference>
<comment type="caution">
    <text evidence="1">The sequence shown here is derived from an EMBL/GenBank/DDBJ whole genome shotgun (WGS) entry which is preliminary data.</text>
</comment>
<accession>A0A0F5YN49</accession>
<name>A0A0F5YN49_9CYAN</name>
<dbReference type="AlphaFoldDB" id="A0A0F5YN49"/>
<dbReference type="Proteomes" id="UP000033607">
    <property type="component" value="Unassembled WGS sequence"/>
</dbReference>
<sequence length="67" mass="7490">MSNLKLLQLIVLITLIFTAKINNPSVITQYISRTNFEPPIQEDGGSRFIDQVPCDAMINSTCPVKHT</sequence>
<organism evidence="1 2">
    <name type="scientific">Limnoraphis robusta CS-951</name>
    <dbReference type="NCBI Taxonomy" id="1637645"/>
    <lineage>
        <taxon>Bacteria</taxon>
        <taxon>Bacillati</taxon>
        <taxon>Cyanobacteriota</taxon>
        <taxon>Cyanophyceae</taxon>
        <taxon>Oscillatoriophycideae</taxon>
        <taxon>Oscillatoriales</taxon>
        <taxon>Sirenicapillariaceae</taxon>
        <taxon>Limnoraphis</taxon>
    </lineage>
</organism>
<dbReference type="RefSeq" id="WP_046276903.1">
    <property type="nucleotide sequence ID" value="NZ_LATL02000229.1"/>
</dbReference>
<gene>
    <name evidence="1" type="ORF">WN50_02390</name>
</gene>
<reference evidence="1 2" key="1">
    <citation type="submission" date="2015-06" db="EMBL/GenBank/DDBJ databases">
        <title>Draft genome assembly of filamentous brackish cyanobacterium Limnoraphis robusta strain CS-951.</title>
        <authorList>
            <person name="Willis A."/>
            <person name="Parks M."/>
            <person name="Burford M.A."/>
        </authorList>
    </citation>
    <scope>NUCLEOTIDE SEQUENCE [LARGE SCALE GENOMIC DNA]</scope>
    <source>
        <strain evidence="1 2">CS-951</strain>
    </source>
</reference>
<protein>
    <submittedName>
        <fullName evidence="1">Uncharacterized protein</fullName>
    </submittedName>
</protein>
<proteinExistence type="predicted"/>
<evidence type="ECO:0000313" key="2">
    <source>
        <dbReference type="Proteomes" id="UP000033607"/>
    </source>
</evidence>
<evidence type="ECO:0000313" key="1">
    <source>
        <dbReference type="EMBL" id="KKD39600.1"/>
    </source>
</evidence>